<proteinExistence type="predicted"/>
<evidence type="ECO:0000313" key="1">
    <source>
        <dbReference type="EMBL" id="MDJ1114262.1"/>
    </source>
</evidence>
<dbReference type="SUPFAM" id="SSF56112">
    <property type="entry name" value="Protein kinase-like (PK-like)"/>
    <property type="match status" value="1"/>
</dbReference>
<sequence length="335" mass="35980">MSAVDLPATARVDGETWTVSRAWPVASGPQPVELRADGRVRGAWWSGGRITADPAGVDPSLPGLADVTGDLVSHRPGKRAVVRADGGYLKVVRPRKAADVVAASAQAAAFGSVFAVPEHTPDHGAEARGVVRFSTVAGRTLHALGADPTTADRDWDAAWRAWHTGWVRTVANDPGDAPVHDAAAEARVAQEWVAHAVRALPGRAAALETGAAAVTRGLRRHPSPLLVLSHRDLHDKQLLWDGERIGVLDVDTVARAEPELDLANLRVHVDLRLAQRHWSPERADVAREWIDRTADAVGADATRLAAYAAATRLRLGCLYLFRPQWRPLALELLPA</sequence>
<dbReference type="RefSeq" id="WP_283715861.1">
    <property type="nucleotide sequence ID" value="NZ_JASJND010000005.1"/>
</dbReference>
<dbReference type="EMBL" id="JASJND010000005">
    <property type="protein sequence ID" value="MDJ1114262.1"/>
    <property type="molecule type" value="Genomic_DNA"/>
</dbReference>
<dbReference type="Gene3D" id="3.90.1200.10">
    <property type="match status" value="1"/>
</dbReference>
<gene>
    <name evidence="1" type="ORF">QNI14_07340</name>
</gene>
<evidence type="ECO:0008006" key="3">
    <source>
        <dbReference type="Google" id="ProtNLM"/>
    </source>
</evidence>
<name>A0ABT6ZDM4_9MICO</name>
<evidence type="ECO:0000313" key="2">
    <source>
        <dbReference type="Proteomes" id="UP001321481"/>
    </source>
</evidence>
<protein>
    <recommendedName>
        <fullName evidence="3">Aminoglycoside phosphotransferase domain-containing protein</fullName>
    </recommendedName>
</protein>
<comment type="caution">
    <text evidence="1">The sequence shown here is derived from an EMBL/GenBank/DDBJ whole genome shotgun (WGS) entry which is preliminary data.</text>
</comment>
<keyword evidence="2" id="KW-1185">Reference proteome</keyword>
<accession>A0ABT6ZDM4</accession>
<dbReference type="Proteomes" id="UP001321481">
    <property type="component" value="Unassembled WGS sequence"/>
</dbReference>
<organism evidence="1 2">
    <name type="scientific">Microbacterium dauci</name>
    <dbReference type="NCBI Taxonomy" id="3048008"/>
    <lineage>
        <taxon>Bacteria</taxon>
        <taxon>Bacillati</taxon>
        <taxon>Actinomycetota</taxon>
        <taxon>Actinomycetes</taxon>
        <taxon>Micrococcales</taxon>
        <taxon>Microbacteriaceae</taxon>
        <taxon>Microbacterium</taxon>
    </lineage>
</organism>
<dbReference type="InterPro" id="IPR011009">
    <property type="entry name" value="Kinase-like_dom_sf"/>
</dbReference>
<reference evidence="1 2" key="1">
    <citation type="submission" date="2023-05" db="EMBL/GenBank/DDBJ databases">
        <title>Microbacterium dauci sp.nov., Isolated from Carrot Rhizosphere Soil.</title>
        <authorList>
            <person name="Xiao Z."/>
            <person name="Zheng J."/>
        </authorList>
    </citation>
    <scope>NUCLEOTIDE SEQUENCE [LARGE SCALE GENOMIC DNA]</scope>
    <source>
        <strain evidence="1 2">LX3-4</strain>
    </source>
</reference>